<dbReference type="InterPro" id="IPR012431">
    <property type="entry name" value="PDDEXK_10"/>
</dbReference>
<dbReference type="EMBL" id="BMNL01000004">
    <property type="protein sequence ID" value="GGP22187.1"/>
    <property type="molecule type" value="Genomic_DNA"/>
</dbReference>
<reference evidence="2" key="2">
    <citation type="submission" date="2020-09" db="EMBL/GenBank/DDBJ databases">
        <authorList>
            <person name="Sun Q."/>
            <person name="Ohkuma M."/>
        </authorList>
    </citation>
    <scope>NUCLEOTIDE SEQUENCE</scope>
    <source>
        <strain evidence="2">JCM 10088</strain>
    </source>
</reference>
<keyword evidence="3" id="KW-1185">Reference proteome</keyword>
<evidence type="ECO:0008006" key="4">
    <source>
        <dbReference type="Google" id="ProtNLM"/>
    </source>
</evidence>
<feature type="coiled-coil region" evidence="1">
    <location>
        <begin position="52"/>
        <end position="94"/>
    </location>
</feature>
<comment type="caution">
    <text evidence="2">The sequence shown here is derived from an EMBL/GenBank/DDBJ whole genome shotgun (WGS) entry which is preliminary data.</text>
</comment>
<dbReference type="InterPro" id="IPR011335">
    <property type="entry name" value="Restrct_endonuc-II-like"/>
</dbReference>
<dbReference type="PANTHER" id="PTHR34314">
    <property type="entry name" value="CRENARCHAEAL PROTEIN, PUTATIVE-RELATED"/>
    <property type="match status" value="1"/>
</dbReference>
<name>A0A830GX31_9CREN</name>
<reference evidence="2" key="1">
    <citation type="journal article" date="2014" name="Int. J. Syst. Evol. Microbiol.">
        <title>Complete genome sequence of Corynebacterium casei LMG S-19264T (=DSM 44701T), isolated from a smear-ripened cheese.</title>
        <authorList>
            <consortium name="US DOE Joint Genome Institute (JGI-PGF)"/>
            <person name="Walter F."/>
            <person name="Albersmeier A."/>
            <person name="Kalinowski J."/>
            <person name="Ruckert C."/>
        </authorList>
    </citation>
    <scope>NUCLEOTIDE SEQUENCE</scope>
    <source>
        <strain evidence="2">JCM 10088</strain>
    </source>
</reference>
<dbReference type="OrthoDB" id="28088at2157"/>
<dbReference type="Proteomes" id="UP000610960">
    <property type="component" value="Unassembled WGS sequence"/>
</dbReference>
<proteinExistence type="predicted"/>
<dbReference type="Pfam" id="PF12644">
    <property type="entry name" value="DUF3782"/>
    <property type="match status" value="1"/>
</dbReference>
<organism evidence="2 3">
    <name type="scientific">Thermocladium modestius</name>
    <dbReference type="NCBI Taxonomy" id="62609"/>
    <lineage>
        <taxon>Archaea</taxon>
        <taxon>Thermoproteota</taxon>
        <taxon>Thermoprotei</taxon>
        <taxon>Thermoproteales</taxon>
        <taxon>Thermoproteaceae</taxon>
        <taxon>Thermocladium</taxon>
    </lineage>
</organism>
<protein>
    <recommendedName>
        <fullName evidence="4">DUF3782 domain-containing protein</fullName>
    </recommendedName>
</protein>
<dbReference type="InterPro" id="IPR024271">
    <property type="entry name" value="DUF3782"/>
</dbReference>
<dbReference type="Pfam" id="PF07788">
    <property type="entry name" value="PDDEXK_10"/>
    <property type="match status" value="1"/>
</dbReference>
<dbReference type="SUPFAM" id="SSF52980">
    <property type="entry name" value="Restriction endonuclease-like"/>
    <property type="match status" value="1"/>
</dbReference>
<sequence length="243" mass="27735">MSDLRETIRMLLKEDPTIIRDALVSNPSIVYDALIKLMPWQNLATKDDIKEMKETMATKEDLNNLRKEMKETMATKEDLKMMATREDLEKLKEEVWRELKSLRIMLDSLGARGGLVNEDAVRNGVKELLASVGYKAEKWVYYDGDGYVYGYASEIDVDILIRNGVRIIAEITSTLKRGDLPFIKRKAELYEKSTGMKPDKVIVITAFIHDKNPDLVVARARMLGIDIIKPGEDVGPQTKEKQK</sequence>
<evidence type="ECO:0000313" key="3">
    <source>
        <dbReference type="Proteomes" id="UP000610960"/>
    </source>
</evidence>
<dbReference type="AlphaFoldDB" id="A0A830GX31"/>
<keyword evidence="1" id="KW-0175">Coiled coil</keyword>
<evidence type="ECO:0000313" key="2">
    <source>
        <dbReference type="EMBL" id="GGP22187.1"/>
    </source>
</evidence>
<evidence type="ECO:0000256" key="1">
    <source>
        <dbReference type="SAM" id="Coils"/>
    </source>
</evidence>
<gene>
    <name evidence="2" type="ORF">GCM10007981_17240</name>
</gene>
<accession>A0A830GX31</accession>
<dbReference type="RefSeq" id="WP_188597003.1">
    <property type="nucleotide sequence ID" value="NZ_BMNL01000004.1"/>
</dbReference>
<dbReference type="PANTHER" id="PTHR34314:SF7">
    <property type="entry name" value="DUF3782 DOMAIN-CONTAINING PROTEIN"/>
    <property type="match status" value="1"/>
</dbReference>